<reference evidence="2" key="1">
    <citation type="submission" date="2015-10" db="EMBL/GenBank/DDBJ databases">
        <authorList>
            <person name="Gilbert D.G."/>
        </authorList>
    </citation>
    <scope>NUCLEOTIDE SEQUENCE</scope>
</reference>
<feature type="domain" description="MaoC-like" evidence="1">
    <location>
        <begin position="13"/>
        <end position="135"/>
    </location>
</feature>
<gene>
    <name evidence="2" type="ORF">MGWOODY_Clf1087</name>
</gene>
<dbReference type="Gene3D" id="3.10.129.10">
    <property type="entry name" value="Hotdog Thioesterase"/>
    <property type="match status" value="1"/>
</dbReference>
<dbReference type="InterPro" id="IPR002539">
    <property type="entry name" value="MaoC-like_dom"/>
</dbReference>
<protein>
    <submittedName>
        <fullName evidence="2">Acyl dehydratase</fullName>
    </submittedName>
</protein>
<evidence type="ECO:0000313" key="2">
    <source>
        <dbReference type="EMBL" id="CUV01350.1"/>
    </source>
</evidence>
<accession>A0A160VA84</accession>
<dbReference type="InterPro" id="IPR039375">
    <property type="entry name" value="NodN-like"/>
</dbReference>
<dbReference type="EMBL" id="FAXA01000054">
    <property type="protein sequence ID" value="CUV01350.1"/>
    <property type="molecule type" value="Genomic_DNA"/>
</dbReference>
<name>A0A160VA84_9ZZZZ</name>
<dbReference type="InterPro" id="IPR029069">
    <property type="entry name" value="HotDog_dom_sf"/>
</dbReference>
<sequence length="156" mass="17014">MAVDEMVEEINGKLGEEIHLSDWLEVDQGTINKFAEATGDHQWIHVNVDRAATESPFGGTVAHGFLTLALIPNLTGNVDATAPPYPGLKLSVNYGLNRVRFPNPVTAGSKVRTRSKLAGVEQINDECFQVVKEVTIEIDGQAKPGCVAETVSRYYF</sequence>
<dbReference type="CDD" id="cd03450">
    <property type="entry name" value="NodN"/>
    <property type="match status" value="1"/>
</dbReference>
<dbReference type="Pfam" id="PF01575">
    <property type="entry name" value="MaoC_dehydratas"/>
    <property type="match status" value="1"/>
</dbReference>
<dbReference type="PANTHER" id="PTHR42993:SF1">
    <property type="entry name" value="MAOC-LIKE DEHYDRATASE DOMAIN-CONTAINING PROTEIN"/>
    <property type="match status" value="1"/>
</dbReference>
<dbReference type="PANTHER" id="PTHR42993">
    <property type="entry name" value="MAOC-LIKE DEHYDRATASE DOMAIN-CONTAINING PROTEIN"/>
    <property type="match status" value="1"/>
</dbReference>
<proteinExistence type="predicted"/>
<dbReference type="AlphaFoldDB" id="A0A160VA84"/>
<dbReference type="SUPFAM" id="SSF54637">
    <property type="entry name" value="Thioesterase/thiol ester dehydrase-isomerase"/>
    <property type="match status" value="1"/>
</dbReference>
<organism evidence="2">
    <name type="scientific">hydrothermal vent metagenome</name>
    <dbReference type="NCBI Taxonomy" id="652676"/>
    <lineage>
        <taxon>unclassified sequences</taxon>
        <taxon>metagenomes</taxon>
        <taxon>ecological metagenomes</taxon>
    </lineage>
</organism>
<evidence type="ECO:0000259" key="1">
    <source>
        <dbReference type="Pfam" id="PF01575"/>
    </source>
</evidence>